<name>A0A5Q0LHF4_9ACTN</name>
<dbReference type="AlphaFoldDB" id="A0A5Q0LHF4"/>
<accession>A0A5Q0LHF4</accession>
<organism evidence="1 2">
    <name type="scientific">Streptomyces fagopyri</name>
    <dbReference type="NCBI Taxonomy" id="2662397"/>
    <lineage>
        <taxon>Bacteria</taxon>
        <taxon>Bacillati</taxon>
        <taxon>Actinomycetota</taxon>
        <taxon>Actinomycetes</taxon>
        <taxon>Kitasatosporales</taxon>
        <taxon>Streptomycetaceae</taxon>
        <taxon>Streptomyces</taxon>
    </lineage>
</organism>
<dbReference type="RefSeq" id="WP_153290662.1">
    <property type="nucleotide sequence ID" value="NZ_CP045643.1"/>
</dbReference>
<dbReference type="Proteomes" id="UP000326179">
    <property type="component" value="Chromosome"/>
</dbReference>
<evidence type="ECO:0000313" key="2">
    <source>
        <dbReference type="Proteomes" id="UP000326179"/>
    </source>
</evidence>
<protein>
    <submittedName>
        <fullName evidence="1">Uncharacterized protein</fullName>
    </submittedName>
</protein>
<proteinExistence type="predicted"/>
<sequence>MPAEVIREPLSLKVSLPGQEPVLVSIGKVANPDLAADLAEGLAATVHPNGPIAKLTTLKAFVVTLRRMVRELTADGFTGSAAELTRPLLGGLWLRSQYLVEYRTRTILRSFDQRHQTLAEPVRQMVFGTNYTRPLLNGPLKPYEPDEWNRLIDLCKAEVRRLGERHRAMITLAEGGQDPAVGGWSKANAAWLLTRTGPVSRVPVAEHLGMTLNNFKHRCGSVTKERETLFPTHIQAVPYVLLMSAWTGIVPDGLAGLTTDDVRWTGRQAMLLSYTKGRTSEESVVLSPRASGLLQQWLEHTELMRRHVPDELARHVWLVLGRNLVPHAGTFREYLLRTWVKQHALKGDNGEPFPVDRRRLRTTFIAQRGQREWSLRATIDPNHSPQVEGDHYLSAATPAQQAVIDDIISDAQSDLLRRASTPAVVDEAASAARLPEEVQRLGLDRGVLAELLAGERDVFTASCTDQLAGLHGPKGKPCPARPWVCLLCPLAVFAPRHLPNLLRLKAYFARQFRAMPREQFAVVFAPYAHRLSSQILPRFPAAAVAAAGKEVGDTDAELPLRAEEMTP</sequence>
<evidence type="ECO:0000313" key="1">
    <source>
        <dbReference type="EMBL" id="QFZ76428.1"/>
    </source>
</evidence>
<dbReference type="KEGG" id="sfy:GFH48_26985"/>
<dbReference type="EMBL" id="CP045643">
    <property type="protein sequence ID" value="QFZ76428.1"/>
    <property type="molecule type" value="Genomic_DNA"/>
</dbReference>
<gene>
    <name evidence="1" type="ORF">GFH48_26985</name>
</gene>
<reference evidence="1 2" key="1">
    <citation type="submission" date="2019-10" db="EMBL/GenBank/DDBJ databases">
        <title>A novel species.</title>
        <authorList>
            <person name="Gao J."/>
        </authorList>
    </citation>
    <scope>NUCLEOTIDE SEQUENCE [LARGE SCALE GENOMIC DNA]</scope>
    <source>
        <strain evidence="1 2">QMT-28</strain>
    </source>
</reference>
<keyword evidence="2" id="KW-1185">Reference proteome</keyword>